<organism evidence="1 2">
    <name type="scientific">Calidithermus terrae</name>
    <dbReference type="NCBI Taxonomy" id="1408545"/>
    <lineage>
        <taxon>Bacteria</taxon>
        <taxon>Thermotogati</taxon>
        <taxon>Deinococcota</taxon>
        <taxon>Deinococci</taxon>
        <taxon>Thermales</taxon>
        <taxon>Thermaceae</taxon>
        <taxon>Calidithermus</taxon>
    </lineage>
</organism>
<dbReference type="EMBL" id="QXDL01000053">
    <property type="protein sequence ID" value="RIH85830.1"/>
    <property type="molecule type" value="Genomic_DNA"/>
</dbReference>
<comment type="caution">
    <text evidence="1">The sequence shown here is derived from an EMBL/GenBank/DDBJ whole genome shotgun (WGS) entry which is preliminary data.</text>
</comment>
<dbReference type="Proteomes" id="UP000265715">
    <property type="component" value="Unassembled WGS sequence"/>
</dbReference>
<keyword evidence="2" id="KW-1185">Reference proteome</keyword>
<reference evidence="1 2" key="1">
    <citation type="submission" date="2018-08" db="EMBL/GenBank/DDBJ databases">
        <title>Meiothermus terrae DSM 26712 genome sequencing project.</title>
        <authorList>
            <person name="Da Costa M.S."/>
            <person name="Albuquerque L."/>
            <person name="Raposo P."/>
            <person name="Froufe H.J.C."/>
            <person name="Barroso C.S."/>
            <person name="Egas C."/>
        </authorList>
    </citation>
    <scope>NUCLEOTIDE SEQUENCE [LARGE SCALE GENOMIC DNA]</scope>
    <source>
        <strain evidence="1 2">DSM 26712</strain>
    </source>
</reference>
<evidence type="ECO:0000313" key="2">
    <source>
        <dbReference type="Proteomes" id="UP000265715"/>
    </source>
</evidence>
<gene>
    <name evidence="1" type="ORF">Mterra_01587</name>
</gene>
<proteinExistence type="predicted"/>
<evidence type="ECO:0000313" key="1">
    <source>
        <dbReference type="EMBL" id="RIH85830.1"/>
    </source>
</evidence>
<dbReference type="RefSeq" id="WP_170159600.1">
    <property type="nucleotide sequence ID" value="NZ_QXDL01000053.1"/>
</dbReference>
<sequence>MSFEFHTAFAVSQQKFEGYRREAEIARSVRSRGGRTGFRSRVARFFRQVADRIEPKAPVPVR</sequence>
<protein>
    <submittedName>
        <fullName evidence="1">Uncharacterized protein</fullName>
    </submittedName>
</protein>
<dbReference type="AlphaFoldDB" id="A0A399EQR0"/>
<accession>A0A399EQR0</accession>
<name>A0A399EQR0_9DEIN</name>